<dbReference type="RefSeq" id="WP_317832122.1">
    <property type="nucleotide sequence ID" value="NZ_CP136920.1"/>
</dbReference>
<gene>
    <name evidence="2" type="ORF">RZN69_15510</name>
</gene>
<name>A0AAQ3L9W9_9BACT</name>
<sequence length="322" mass="35373">MKTQSILILAFIFVIVGGCSNRDDQNIPGNKEKVIVQLDWVPEPEHGGLYQALAKGYFADAGLDVTLLPGGANIAVIESVAVGQADVGQSASTQVITAASRDLPIKNIASVFHQIPTALMLHEDNPIDSFSELDKKTIMARPEALYIPFIKEKYGIDFDVIPQNFGLGMLINDPKFIQEGFYIAEPFFAEKEGVKLKFLRLSEAGYEVYATLFANDNFLESRPEVAAAFVDAFIKGWADYLEGDPTPAHEAIKAARNGEVDDDFLNFSREMIITENLGRGNPKKNETYGSINKSRLANEIKMLEALGAIESGSVSVEEILYE</sequence>
<dbReference type="PROSITE" id="PS51257">
    <property type="entry name" value="PROKAR_LIPOPROTEIN"/>
    <property type="match status" value="1"/>
</dbReference>
<accession>A0AAQ3L9W9</accession>
<dbReference type="EMBL" id="CP136920">
    <property type="protein sequence ID" value="WOO40030.1"/>
    <property type="molecule type" value="Genomic_DNA"/>
</dbReference>
<reference evidence="2 3" key="1">
    <citation type="submission" date="2023-10" db="EMBL/GenBank/DDBJ databases">
        <title>Rubellicoccus peritrichatus gen. nov., sp. nov., isolated from an algae of coral reef tank.</title>
        <authorList>
            <person name="Luo J."/>
        </authorList>
    </citation>
    <scope>NUCLEOTIDE SEQUENCE [LARGE SCALE GENOMIC DNA]</scope>
    <source>
        <strain evidence="2 3">CR14</strain>
    </source>
</reference>
<dbReference type="KEGG" id="puo:RZN69_15510"/>
<dbReference type="AlphaFoldDB" id="A0AAQ3L9W9"/>
<dbReference type="GO" id="GO:0009228">
    <property type="term" value="P:thiamine biosynthetic process"/>
    <property type="evidence" value="ECO:0007669"/>
    <property type="project" value="InterPro"/>
</dbReference>
<evidence type="ECO:0000313" key="2">
    <source>
        <dbReference type="EMBL" id="WOO40030.1"/>
    </source>
</evidence>
<dbReference type="Pfam" id="PF09084">
    <property type="entry name" value="NMT1"/>
    <property type="match status" value="1"/>
</dbReference>
<dbReference type="InterPro" id="IPR015168">
    <property type="entry name" value="SsuA/THI5"/>
</dbReference>
<proteinExistence type="predicted"/>
<dbReference type="PANTHER" id="PTHR31528:SF3">
    <property type="entry name" value="THIAMINE BIOSYNTHESIS PROTEIN HI_0357-RELATED"/>
    <property type="match status" value="1"/>
</dbReference>
<dbReference type="SUPFAM" id="SSF53850">
    <property type="entry name" value="Periplasmic binding protein-like II"/>
    <property type="match status" value="1"/>
</dbReference>
<evidence type="ECO:0000259" key="1">
    <source>
        <dbReference type="Pfam" id="PF09084"/>
    </source>
</evidence>
<keyword evidence="3" id="KW-1185">Reference proteome</keyword>
<protein>
    <submittedName>
        <fullName evidence="2">ABC transporter substrate-binding protein</fullName>
    </submittedName>
</protein>
<dbReference type="InterPro" id="IPR027939">
    <property type="entry name" value="NMT1/THI5"/>
</dbReference>
<feature type="domain" description="SsuA/THI5-like" evidence="1">
    <location>
        <begin position="44"/>
        <end position="242"/>
    </location>
</feature>
<dbReference type="Proteomes" id="UP001304300">
    <property type="component" value="Chromosome"/>
</dbReference>
<evidence type="ECO:0000313" key="3">
    <source>
        <dbReference type="Proteomes" id="UP001304300"/>
    </source>
</evidence>
<dbReference type="PANTHER" id="PTHR31528">
    <property type="entry name" value="4-AMINO-5-HYDROXYMETHYL-2-METHYLPYRIMIDINE PHOSPHATE SYNTHASE THI11-RELATED"/>
    <property type="match status" value="1"/>
</dbReference>
<organism evidence="2 3">
    <name type="scientific">Rubellicoccus peritrichatus</name>
    <dbReference type="NCBI Taxonomy" id="3080537"/>
    <lineage>
        <taxon>Bacteria</taxon>
        <taxon>Pseudomonadati</taxon>
        <taxon>Verrucomicrobiota</taxon>
        <taxon>Opitutia</taxon>
        <taxon>Puniceicoccales</taxon>
        <taxon>Cerasicoccaceae</taxon>
        <taxon>Rubellicoccus</taxon>
    </lineage>
</organism>
<dbReference type="Gene3D" id="3.40.190.10">
    <property type="entry name" value="Periplasmic binding protein-like II"/>
    <property type="match status" value="2"/>
</dbReference>